<dbReference type="Pfam" id="PF03813">
    <property type="entry name" value="Nrap"/>
    <property type="match status" value="1"/>
</dbReference>
<keyword evidence="7" id="KW-1185">Reference proteome</keyword>
<dbReference type="InterPro" id="IPR035082">
    <property type="entry name" value="Nrap_D1"/>
</dbReference>
<gene>
    <name evidence="6" type="ORF">CYCCA115_LOCUS10680</name>
</gene>
<dbReference type="Pfam" id="PF17406">
    <property type="entry name" value="Nrap_D5"/>
    <property type="match status" value="1"/>
</dbReference>
<feature type="domain" description="Nrap protein" evidence="3">
    <location>
        <begin position="470"/>
        <end position="627"/>
    </location>
</feature>
<dbReference type="GO" id="GO:0006364">
    <property type="term" value="P:rRNA processing"/>
    <property type="evidence" value="ECO:0007669"/>
    <property type="project" value="TreeGrafter"/>
</dbReference>
<evidence type="ECO:0000259" key="2">
    <source>
        <dbReference type="Pfam" id="PF03813"/>
    </source>
</evidence>
<organism evidence="6 7">
    <name type="scientific">Cylindrotheca closterium</name>
    <dbReference type="NCBI Taxonomy" id="2856"/>
    <lineage>
        <taxon>Eukaryota</taxon>
        <taxon>Sar</taxon>
        <taxon>Stramenopiles</taxon>
        <taxon>Ochrophyta</taxon>
        <taxon>Bacillariophyta</taxon>
        <taxon>Bacillariophyceae</taxon>
        <taxon>Bacillariophycidae</taxon>
        <taxon>Bacillariales</taxon>
        <taxon>Bacillariaceae</taxon>
        <taxon>Cylindrotheca</taxon>
    </lineage>
</organism>
<dbReference type="GO" id="GO:0032040">
    <property type="term" value="C:small-subunit processome"/>
    <property type="evidence" value="ECO:0007669"/>
    <property type="project" value="TreeGrafter"/>
</dbReference>
<dbReference type="InterPro" id="IPR035370">
    <property type="entry name" value="Nrap_D5"/>
</dbReference>
<comment type="subcellular location">
    <subcellularLocation>
        <location evidence="1">Nucleus</location>
        <location evidence="1">Nucleolus</location>
    </subcellularLocation>
</comment>
<dbReference type="EMBL" id="CAKOGP040001712">
    <property type="protein sequence ID" value="CAJ1946539.1"/>
    <property type="molecule type" value="Genomic_DNA"/>
</dbReference>
<dbReference type="InterPro" id="IPR005554">
    <property type="entry name" value="NOL6/Upt22"/>
</dbReference>
<evidence type="ECO:0000259" key="3">
    <source>
        <dbReference type="Pfam" id="PF17404"/>
    </source>
</evidence>
<keyword evidence="1" id="KW-0694">RNA-binding</keyword>
<accession>A0AAD2PTX0</accession>
<evidence type="ECO:0008006" key="8">
    <source>
        <dbReference type="Google" id="ProtNLM"/>
    </source>
</evidence>
<reference evidence="6" key="1">
    <citation type="submission" date="2023-08" db="EMBL/GenBank/DDBJ databases">
        <authorList>
            <person name="Audoor S."/>
            <person name="Bilcke G."/>
        </authorList>
    </citation>
    <scope>NUCLEOTIDE SEQUENCE</scope>
</reference>
<dbReference type="GO" id="GO:0003723">
    <property type="term" value="F:RNA binding"/>
    <property type="evidence" value="ECO:0007669"/>
    <property type="project" value="UniProtKB-KW"/>
</dbReference>
<comment type="caution">
    <text evidence="6">The sequence shown here is derived from an EMBL/GenBank/DDBJ whole genome shotgun (WGS) entry which is preliminary data.</text>
</comment>
<dbReference type="GO" id="GO:0034456">
    <property type="term" value="C:UTP-C complex"/>
    <property type="evidence" value="ECO:0007669"/>
    <property type="project" value="TreeGrafter"/>
</dbReference>
<name>A0AAD2PTX0_9STRA</name>
<dbReference type="PANTHER" id="PTHR17972:SF0">
    <property type="entry name" value="NUCLEOLAR PROTEIN 6"/>
    <property type="match status" value="1"/>
</dbReference>
<evidence type="ECO:0000259" key="5">
    <source>
        <dbReference type="Pfam" id="PF17406"/>
    </source>
</evidence>
<dbReference type="Proteomes" id="UP001295423">
    <property type="component" value="Unassembled WGS sequence"/>
</dbReference>
<protein>
    <recommendedName>
        <fullName evidence="8">Nucleolar protein 6</fullName>
    </recommendedName>
</protein>
<dbReference type="GO" id="GO:0006409">
    <property type="term" value="P:tRNA export from nucleus"/>
    <property type="evidence" value="ECO:0007669"/>
    <property type="project" value="TreeGrafter"/>
</dbReference>
<comment type="similarity">
    <text evidence="1">Belongs to the NRAP family.</text>
</comment>
<proteinExistence type="inferred from homology"/>
<dbReference type="PANTHER" id="PTHR17972">
    <property type="entry name" value="NUCLEOLAR RNA-ASSOCIATED PROTEIN"/>
    <property type="match status" value="1"/>
</dbReference>
<feature type="domain" description="Nrap protein" evidence="4">
    <location>
        <begin position="661"/>
        <end position="850"/>
    </location>
</feature>
<dbReference type="GO" id="GO:0032545">
    <property type="term" value="C:CURI complex"/>
    <property type="evidence" value="ECO:0007669"/>
    <property type="project" value="TreeGrafter"/>
</dbReference>
<feature type="domain" description="Nrap protein" evidence="5">
    <location>
        <begin position="852"/>
        <end position="1009"/>
    </location>
</feature>
<dbReference type="InterPro" id="IPR035368">
    <property type="entry name" value="Nrap_D3"/>
</dbReference>
<dbReference type="Gene3D" id="1.10.1410.10">
    <property type="match status" value="1"/>
</dbReference>
<evidence type="ECO:0000313" key="7">
    <source>
        <dbReference type="Proteomes" id="UP001295423"/>
    </source>
</evidence>
<feature type="domain" description="Nrap protein" evidence="2">
    <location>
        <begin position="122"/>
        <end position="244"/>
    </location>
</feature>
<dbReference type="InterPro" id="IPR035369">
    <property type="entry name" value="Nrap_D4"/>
</dbReference>
<dbReference type="Pfam" id="PF17405">
    <property type="entry name" value="Nrap_D4"/>
    <property type="match status" value="1"/>
</dbReference>
<keyword evidence="1" id="KW-0539">Nucleus</keyword>
<dbReference type="AlphaFoldDB" id="A0AAD2PTX0"/>
<dbReference type="Pfam" id="PF17404">
    <property type="entry name" value="Nrap_D3"/>
    <property type="match status" value="1"/>
</dbReference>
<sequence length="1113" mass="124794">MTQQSSVTQDAALLDSIDTSSAMNLHKSNLMRMQVAELLDECQLDLQSRRWASDANEYLQMISRLVPKTAFKMEKLKDKADKPISLEIQRDNPLTVEPIGLTKTPIAWTKKSGNAQVLPTFDLCVKVPEISISKKDYLNHRYIDKRKYVIEQVAKCLCKNAETVGNIEYLWLKGSDRAPVLRLVPPNNGKSPKFQVHLHFGMHSIDWIPKLRLVPNRSNVKAALSSFETQQYNHAIMFDARHQFEDNHLSSLVDLENIQASLVLVQVWALQRGLWRNHDGWTKECFALLLVYLLRTHKINTRMTPIQLITVLFQTLAETEWLGEEAVEDTNMRSVERQISRTANHAHGRRTVLVLPSEGVSEKETIRQSALARVYEQQTRDSPLTKNDPRTLLDAYASVASYHLGPVFLDSTLCYNFLGDVSPNYTRLLQTHARRSLASLKQPRVAFAFLFMRPMRFWNNWDLYVQIPIDKSKEWESHCRKLVQLLDDALGNRIRGLRVLSTGNGDENDGKEGDNYLARQIRDGDVSLPQLGFQSPTGRPSIILGVSINPETSQRAVDRGPSAEKSAELRSFKDLWGDKAQLRRFKDGAIVHAVVWNDTDASTFRNDSTFRGGYVEKIMTYIVSKHFTKAPIQFSLSDLSSLVDGVSSCEPSMPFANPVASHQKIMSAFNSLSDFLQKSSRLGNDTGSNLGLPLAIDAVEPLSPCLRYSELFPPVPHPLLGGEKVKTKKIPGALTSEPILIQIRFSASSKWPNDLKAIGAAKTAMLVQLAEGIESSRHEGFAGSVLVNSSYAEVGYMGYCFRIMVRADPEIRMLQGLSQPSAEAMKLLDDYTKKHVMAATHHSTIHAVHTLHPSAGTVVRMAKRWLASHMLFGLVTIESIELLVAKVYSEDEALLAVPGTLQAGFLAFLFLLGNHNWARDPLIVDPRGHIDNDDYDAINAVFEDIRGDKDDGPAMYIVAPYTRVNSEDNKVGNDSERESWRPSCTSPEWVVLSRAAALARRSHKALISCIRNFKGSDSLSIFRESATGFKSYNVLFRVHPDFNFDMSSSSTSESLRNTKNEEGIVESAYTRSMKARYAGPKALGRKIYRNLDANVEEPLCTSGYSTSLETCDI</sequence>
<evidence type="ECO:0000313" key="6">
    <source>
        <dbReference type="EMBL" id="CAJ1946539.1"/>
    </source>
</evidence>
<evidence type="ECO:0000256" key="1">
    <source>
        <dbReference type="RuleBase" id="RU364032"/>
    </source>
</evidence>
<evidence type="ECO:0000259" key="4">
    <source>
        <dbReference type="Pfam" id="PF17405"/>
    </source>
</evidence>